<evidence type="ECO:0000313" key="2">
    <source>
        <dbReference type="Proteomes" id="UP000593571"/>
    </source>
</evidence>
<gene>
    <name evidence="1" type="ORF">HJG63_008561</name>
</gene>
<reference evidence="1 2" key="1">
    <citation type="journal article" date="2020" name="Nature">
        <title>Six reference-quality genomes reveal evolution of bat adaptations.</title>
        <authorList>
            <person name="Jebb D."/>
            <person name="Huang Z."/>
            <person name="Pippel M."/>
            <person name="Hughes G.M."/>
            <person name="Lavrichenko K."/>
            <person name="Devanna P."/>
            <person name="Winkler S."/>
            <person name="Jermiin L.S."/>
            <person name="Skirmuntt E.C."/>
            <person name="Katzourakis A."/>
            <person name="Burkitt-Gray L."/>
            <person name="Ray D.A."/>
            <person name="Sullivan K.A.M."/>
            <person name="Roscito J.G."/>
            <person name="Kirilenko B.M."/>
            <person name="Davalos L.M."/>
            <person name="Corthals A.P."/>
            <person name="Power M.L."/>
            <person name="Jones G."/>
            <person name="Ransome R.D."/>
            <person name="Dechmann D.K.N."/>
            <person name="Locatelli A.G."/>
            <person name="Puechmaille S.J."/>
            <person name="Fedrigo O."/>
            <person name="Jarvis E.D."/>
            <person name="Hiller M."/>
            <person name="Vernes S.C."/>
            <person name="Myers E.W."/>
            <person name="Teeling E.C."/>
        </authorList>
    </citation>
    <scope>NUCLEOTIDE SEQUENCE [LARGE SCALE GENOMIC DNA]</scope>
    <source>
        <strain evidence="1">MRouAeg1</strain>
        <tissue evidence="1">Muscle</tissue>
    </source>
</reference>
<dbReference type="EMBL" id="JACASE010000012">
    <property type="protein sequence ID" value="KAF6422747.1"/>
    <property type="molecule type" value="Genomic_DNA"/>
</dbReference>
<proteinExistence type="predicted"/>
<dbReference type="AlphaFoldDB" id="A0A7J8DHS2"/>
<keyword evidence="2" id="KW-1185">Reference proteome</keyword>
<accession>A0A7J8DHS2</accession>
<name>A0A7J8DHS2_ROUAE</name>
<organism evidence="1 2">
    <name type="scientific">Rousettus aegyptiacus</name>
    <name type="common">Egyptian fruit bat</name>
    <name type="synonym">Pteropus aegyptiacus</name>
    <dbReference type="NCBI Taxonomy" id="9407"/>
    <lineage>
        <taxon>Eukaryota</taxon>
        <taxon>Metazoa</taxon>
        <taxon>Chordata</taxon>
        <taxon>Craniata</taxon>
        <taxon>Vertebrata</taxon>
        <taxon>Euteleostomi</taxon>
        <taxon>Mammalia</taxon>
        <taxon>Eutheria</taxon>
        <taxon>Laurasiatheria</taxon>
        <taxon>Chiroptera</taxon>
        <taxon>Yinpterochiroptera</taxon>
        <taxon>Pteropodoidea</taxon>
        <taxon>Pteropodidae</taxon>
        <taxon>Rousettinae</taxon>
        <taxon>Rousettus</taxon>
    </lineage>
</organism>
<protein>
    <submittedName>
        <fullName evidence="1">Uncharacterized protein</fullName>
    </submittedName>
</protein>
<sequence>MEMLDYIINSILLSTLKAFSIFEITVKIHSLPITSKDSTLERKGVKDGERLRKGKWLPPNYSNHNPKIHLRYLLVPHCPPYITLATKTFQVCLRNTYSPSLPLLFYFNHYFPCPLLLTKLCLIKIHLFWF</sequence>
<evidence type="ECO:0000313" key="1">
    <source>
        <dbReference type="EMBL" id="KAF6422747.1"/>
    </source>
</evidence>
<dbReference type="Proteomes" id="UP000593571">
    <property type="component" value="Unassembled WGS sequence"/>
</dbReference>
<comment type="caution">
    <text evidence="1">The sequence shown here is derived from an EMBL/GenBank/DDBJ whole genome shotgun (WGS) entry which is preliminary data.</text>
</comment>